<comment type="caution">
    <text evidence="1">The sequence shown here is derived from an EMBL/GenBank/DDBJ whole genome shotgun (WGS) entry which is preliminary data.</text>
</comment>
<accession>G4TST0</accession>
<protein>
    <recommendedName>
        <fullName evidence="3">F-box domain-containing protein</fullName>
    </recommendedName>
</protein>
<organism evidence="1 2">
    <name type="scientific">Serendipita indica (strain DSM 11827)</name>
    <name type="common">Root endophyte fungus</name>
    <name type="synonym">Piriformospora indica</name>
    <dbReference type="NCBI Taxonomy" id="1109443"/>
    <lineage>
        <taxon>Eukaryota</taxon>
        <taxon>Fungi</taxon>
        <taxon>Dikarya</taxon>
        <taxon>Basidiomycota</taxon>
        <taxon>Agaricomycotina</taxon>
        <taxon>Agaricomycetes</taxon>
        <taxon>Sebacinales</taxon>
        <taxon>Serendipitaceae</taxon>
        <taxon>Serendipita</taxon>
    </lineage>
</organism>
<dbReference type="EMBL" id="CAFZ01000307">
    <property type="protein sequence ID" value="CCA74373.1"/>
    <property type="molecule type" value="Genomic_DNA"/>
</dbReference>
<gene>
    <name evidence="1" type="ORF">PIIN_08326</name>
</gene>
<evidence type="ECO:0000313" key="2">
    <source>
        <dbReference type="Proteomes" id="UP000007148"/>
    </source>
</evidence>
<dbReference type="Proteomes" id="UP000007148">
    <property type="component" value="Unassembled WGS sequence"/>
</dbReference>
<reference evidence="1 2" key="1">
    <citation type="journal article" date="2011" name="PLoS Pathog.">
        <title>Endophytic Life Strategies Decoded by Genome and Transcriptome Analyses of the Mutualistic Root Symbiont Piriformospora indica.</title>
        <authorList>
            <person name="Zuccaro A."/>
            <person name="Lahrmann U."/>
            <person name="Guldener U."/>
            <person name="Langen G."/>
            <person name="Pfiffi S."/>
            <person name="Biedenkopf D."/>
            <person name="Wong P."/>
            <person name="Samans B."/>
            <person name="Grimm C."/>
            <person name="Basiewicz M."/>
            <person name="Murat C."/>
            <person name="Martin F."/>
            <person name="Kogel K.H."/>
        </authorList>
    </citation>
    <scope>NUCLEOTIDE SEQUENCE [LARGE SCALE GENOMIC DNA]</scope>
    <source>
        <strain evidence="1 2">DSM 11827</strain>
    </source>
</reference>
<keyword evidence="2" id="KW-1185">Reference proteome</keyword>
<proteinExistence type="predicted"/>
<evidence type="ECO:0000313" key="1">
    <source>
        <dbReference type="EMBL" id="CCA74373.1"/>
    </source>
</evidence>
<dbReference type="HOGENOM" id="CLU_721823_0_0_1"/>
<sequence>MPISLPSDVLGEVFAWYGLSEDLYHPLETLLLVSRSWHDTALLNRGIWARFNIEVGHLKSMDIWKTRLQRRLDRIGPTTLLDISIRNVCSIPNHPCASEYLNENVPKGNERSSAVILNACSVRYFMIEILKDFNGHKGSLAKRWRSLHLCFGNQEWIYKHAGWVDHLGFALDALFYPTPALETLTFGYLNPSGDSRRKNPFLPFSPNLRTCTLSNYPFSSYPDMSAAREVTIIRTVHQGRHTKHPMIPLGNAVEKLVLGLTANDGCTLPASLPRLRNVEIGRDGLWCNLDSVQAPLLSQVTLRIQGRRFLFTIFSRVSFLSTVTHLTILDEVSALTIDTHKFTLCLILQSILSLVHLEADKSALEGILGLVRDSRDGSMNPGGTIGKVDPTDCPFSCRRVCVSCVEKRGDAEISSDMDSWTAFFRILRTSTMYTQNPDIADMIEGLERPQ</sequence>
<evidence type="ECO:0008006" key="3">
    <source>
        <dbReference type="Google" id="ProtNLM"/>
    </source>
</evidence>
<dbReference type="InParanoid" id="G4TST0"/>
<dbReference type="OrthoDB" id="3142917at2759"/>
<dbReference type="AlphaFoldDB" id="G4TST0"/>
<name>G4TST0_SERID</name>